<dbReference type="AlphaFoldDB" id="A0AA36AX34"/>
<gene>
    <name evidence="1" type="ORF">OCTVUL_1B005517</name>
</gene>
<protein>
    <submittedName>
        <fullName evidence="1">Uncharacterized protein</fullName>
    </submittedName>
</protein>
<sequence length="101" mass="11238">MRYLSHDMFAKTRKQVVNKLRVTGTRVQSVAMAMEKPVRITGVGPCKKRLSKPTLPDNIVDLTCHGISIECKPDPSNACIFELVGDILVPDCIRMFEHSGP</sequence>
<organism evidence="1 2">
    <name type="scientific">Octopus vulgaris</name>
    <name type="common">Common octopus</name>
    <dbReference type="NCBI Taxonomy" id="6645"/>
    <lineage>
        <taxon>Eukaryota</taxon>
        <taxon>Metazoa</taxon>
        <taxon>Spiralia</taxon>
        <taxon>Lophotrochozoa</taxon>
        <taxon>Mollusca</taxon>
        <taxon>Cephalopoda</taxon>
        <taxon>Coleoidea</taxon>
        <taxon>Octopodiformes</taxon>
        <taxon>Octopoda</taxon>
        <taxon>Incirrata</taxon>
        <taxon>Octopodidae</taxon>
        <taxon>Octopus</taxon>
    </lineage>
</organism>
<reference evidence="1" key="1">
    <citation type="submission" date="2023-08" db="EMBL/GenBank/DDBJ databases">
        <authorList>
            <person name="Alioto T."/>
            <person name="Alioto T."/>
            <person name="Gomez Garrido J."/>
        </authorList>
    </citation>
    <scope>NUCLEOTIDE SEQUENCE</scope>
</reference>
<accession>A0AA36AX34</accession>
<evidence type="ECO:0000313" key="1">
    <source>
        <dbReference type="EMBL" id="CAI9723903.1"/>
    </source>
</evidence>
<dbReference type="Proteomes" id="UP001162480">
    <property type="component" value="Chromosome 6"/>
</dbReference>
<evidence type="ECO:0000313" key="2">
    <source>
        <dbReference type="Proteomes" id="UP001162480"/>
    </source>
</evidence>
<name>A0AA36AX34_OCTVU</name>
<dbReference type="EMBL" id="OX597819">
    <property type="protein sequence ID" value="CAI9723903.1"/>
    <property type="molecule type" value="Genomic_DNA"/>
</dbReference>
<keyword evidence="2" id="KW-1185">Reference proteome</keyword>
<proteinExistence type="predicted"/>